<gene>
    <name evidence="8" type="ORF">JMJ35_001240</name>
</gene>
<feature type="region of interest" description="Disordered" evidence="5">
    <location>
        <begin position="1748"/>
        <end position="1820"/>
    </location>
</feature>
<comment type="caution">
    <text evidence="8">The sequence shown here is derived from an EMBL/GenBank/DDBJ whole genome shotgun (WGS) entry which is preliminary data.</text>
</comment>
<feature type="region of interest" description="Disordered" evidence="5">
    <location>
        <begin position="565"/>
        <end position="604"/>
    </location>
</feature>
<evidence type="ECO:0000313" key="9">
    <source>
        <dbReference type="Proteomes" id="UP001166286"/>
    </source>
</evidence>
<reference evidence="8" key="1">
    <citation type="submission" date="2023-03" db="EMBL/GenBank/DDBJ databases">
        <title>Complete genome of Cladonia borealis.</title>
        <authorList>
            <person name="Park H."/>
        </authorList>
    </citation>
    <scope>NUCLEOTIDE SEQUENCE</scope>
    <source>
        <strain evidence="8">ANT050790</strain>
    </source>
</reference>
<dbReference type="GO" id="GO:0004386">
    <property type="term" value="F:helicase activity"/>
    <property type="evidence" value="ECO:0007669"/>
    <property type="project" value="UniProtKB-KW"/>
</dbReference>
<evidence type="ECO:0000256" key="4">
    <source>
        <dbReference type="ARBA" id="ARBA00022840"/>
    </source>
</evidence>
<dbReference type="InterPro" id="IPR055124">
    <property type="entry name" value="PIN-like_DDX60"/>
</dbReference>
<dbReference type="InterPro" id="IPR001650">
    <property type="entry name" value="Helicase_C-like"/>
</dbReference>
<dbReference type="PANTHER" id="PTHR44533:SF4">
    <property type="entry name" value="DEAD_H RNA HELICASE, PUTATIVE-RELATED"/>
    <property type="match status" value="1"/>
</dbReference>
<keyword evidence="4" id="KW-0067">ATP-binding</keyword>
<dbReference type="EMBL" id="JAFEKC020000002">
    <property type="protein sequence ID" value="KAK0516637.1"/>
    <property type="molecule type" value="Genomic_DNA"/>
</dbReference>
<dbReference type="GO" id="GO:0016787">
    <property type="term" value="F:hydrolase activity"/>
    <property type="evidence" value="ECO:0007669"/>
    <property type="project" value="UniProtKB-KW"/>
</dbReference>
<dbReference type="Pfam" id="PF00270">
    <property type="entry name" value="DEAD"/>
    <property type="match status" value="1"/>
</dbReference>
<feature type="compositionally biased region" description="Low complexity" evidence="5">
    <location>
        <begin position="1756"/>
        <end position="1789"/>
    </location>
</feature>
<dbReference type="InterPro" id="IPR059032">
    <property type="entry name" value="WHD_DDX60"/>
</dbReference>
<dbReference type="GO" id="GO:0003676">
    <property type="term" value="F:nucleic acid binding"/>
    <property type="evidence" value="ECO:0007669"/>
    <property type="project" value="InterPro"/>
</dbReference>
<feature type="region of interest" description="Disordered" evidence="5">
    <location>
        <begin position="1218"/>
        <end position="1248"/>
    </location>
</feature>
<evidence type="ECO:0000259" key="7">
    <source>
        <dbReference type="PROSITE" id="PS51194"/>
    </source>
</evidence>
<dbReference type="Pfam" id="PF26076">
    <property type="entry name" value="WHD_DDX60"/>
    <property type="match status" value="1"/>
</dbReference>
<dbReference type="GO" id="GO:0005524">
    <property type="term" value="F:ATP binding"/>
    <property type="evidence" value="ECO:0007669"/>
    <property type="project" value="UniProtKB-KW"/>
</dbReference>
<evidence type="ECO:0000313" key="8">
    <source>
        <dbReference type="EMBL" id="KAK0516637.1"/>
    </source>
</evidence>
<evidence type="ECO:0000256" key="5">
    <source>
        <dbReference type="SAM" id="MobiDB-lite"/>
    </source>
</evidence>
<dbReference type="Proteomes" id="UP001166286">
    <property type="component" value="Unassembled WGS sequence"/>
</dbReference>
<keyword evidence="1" id="KW-0547">Nucleotide-binding</keyword>
<feature type="region of interest" description="Disordered" evidence="5">
    <location>
        <begin position="511"/>
        <end position="536"/>
    </location>
</feature>
<evidence type="ECO:0008006" key="10">
    <source>
        <dbReference type="Google" id="ProtNLM"/>
    </source>
</evidence>
<dbReference type="Pfam" id="PF23002">
    <property type="entry name" value="PIN-like_DDX60"/>
    <property type="match status" value="1"/>
</dbReference>
<proteinExistence type="predicted"/>
<dbReference type="GO" id="GO:0005737">
    <property type="term" value="C:cytoplasm"/>
    <property type="evidence" value="ECO:0007669"/>
    <property type="project" value="TreeGrafter"/>
</dbReference>
<dbReference type="SMART" id="SM00487">
    <property type="entry name" value="DEXDc"/>
    <property type="match status" value="1"/>
</dbReference>
<feature type="domain" description="Helicase ATP-binding" evidence="6">
    <location>
        <begin position="807"/>
        <end position="977"/>
    </location>
</feature>
<feature type="compositionally biased region" description="Acidic residues" evidence="5">
    <location>
        <begin position="1799"/>
        <end position="1811"/>
    </location>
</feature>
<evidence type="ECO:0000259" key="6">
    <source>
        <dbReference type="PROSITE" id="PS51192"/>
    </source>
</evidence>
<dbReference type="SUPFAM" id="SSF52540">
    <property type="entry name" value="P-loop containing nucleoside triphosphate hydrolases"/>
    <property type="match status" value="1"/>
</dbReference>
<name>A0AA39R807_9LECA</name>
<dbReference type="InterPro" id="IPR014001">
    <property type="entry name" value="Helicase_ATP-bd"/>
</dbReference>
<evidence type="ECO:0000256" key="3">
    <source>
        <dbReference type="ARBA" id="ARBA00022806"/>
    </source>
</evidence>
<dbReference type="InterPro" id="IPR052431">
    <property type="entry name" value="SKI2_subfamily_helicases"/>
</dbReference>
<protein>
    <recommendedName>
        <fullName evidence="10">DEAD/DEAH box helicase</fullName>
    </recommendedName>
</protein>
<feature type="domain" description="Helicase C-terminal" evidence="7">
    <location>
        <begin position="1249"/>
        <end position="1422"/>
    </location>
</feature>
<evidence type="ECO:0000256" key="1">
    <source>
        <dbReference type="ARBA" id="ARBA00022741"/>
    </source>
</evidence>
<accession>A0AA39R807</accession>
<feature type="compositionally biased region" description="Basic and acidic residues" evidence="5">
    <location>
        <begin position="576"/>
        <end position="591"/>
    </location>
</feature>
<dbReference type="FunFam" id="3.40.50.300:FF:001039">
    <property type="entry name" value="ATP-dependent RNA helicase DDX60"/>
    <property type="match status" value="1"/>
</dbReference>
<evidence type="ECO:0000256" key="2">
    <source>
        <dbReference type="ARBA" id="ARBA00022801"/>
    </source>
</evidence>
<dbReference type="PROSITE" id="PS51192">
    <property type="entry name" value="HELICASE_ATP_BIND_1"/>
    <property type="match status" value="1"/>
</dbReference>
<dbReference type="CDD" id="cd18025">
    <property type="entry name" value="DEXHc_DDX60"/>
    <property type="match status" value="1"/>
</dbReference>
<dbReference type="Pfam" id="PF00271">
    <property type="entry name" value="Helicase_C"/>
    <property type="match status" value="1"/>
</dbReference>
<keyword evidence="2" id="KW-0378">Hydrolase</keyword>
<dbReference type="SMART" id="SM00490">
    <property type="entry name" value="HELICc"/>
    <property type="match status" value="1"/>
</dbReference>
<keyword evidence="9" id="KW-1185">Reference proteome</keyword>
<organism evidence="8 9">
    <name type="scientific">Cladonia borealis</name>
    <dbReference type="NCBI Taxonomy" id="184061"/>
    <lineage>
        <taxon>Eukaryota</taxon>
        <taxon>Fungi</taxon>
        <taxon>Dikarya</taxon>
        <taxon>Ascomycota</taxon>
        <taxon>Pezizomycotina</taxon>
        <taxon>Lecanoromycetes</taxon>
        <taxon>OSLEUM clade</taxon>
        <taxon>Lecanoromycetidae</taxon>
        <taxon>Lecanorales</taxon>
        <taxon>Lecanorineae</taxon>
        <taxon>Cladoniaceae</taxon>
        <taxon>Cladonia</taxon>
    </lineage>
</organism>
<dbReference type="InterPro" id="IPR027417">
    <property type="entry name" value="P-loop_NTPase"/>
</dbReference>
<dbReference type="Gene3D" id="3.40.50.300">
    <property type="entry name" value="P-loop containing nucleotide triphosphate hydrolases"/>
    <property type="match status" value="2"/>
</dbReference>
<dbReference type="PANTHER" id="PTHR44533">
    <property type="entry name" value="DEAD/H RNA HELICASE, PUTATIVE-RELATED"/>
    <property type="match status" value="1"/>
</dbReference>
<keyword evidence="3" id="KW-0347">Helicase</keyword>
<feature type="compositionally biased region" description="Basic residues" evidence="5">
    <location>
        <begin position="1226"/>
        <end position="1239"/>
    </location>
</feature>
<sequence>MASVAKPDDGAQLLEWYGRKSARRVDLVGDYAGKELFLLDGDSLLLKCFSDPQLDFDGGFQLLHAVYAVESFLLGLTQRHCNFHIVFFEINQECCVPRGIADVKRPRYLLARSIIRRHLMINLTRSQPHINIQTFQSMRDVSFQSYLIDTGIYFVMCHDGANVDPTTSTEGSLCQADDDYRRIEKQEMSRKTRLRAMIFTLMNQGYNIALINGLEFMDTKVMTMVVEGSRISNFSDKFDPEKLSNSIDVDDITTMASLESSLSTLGLHSSLRRPDIAEKDEDQTAQSNEYDYADNPKRECQCLRPAEISPTDLTERANLALIVLARMFRMHLVTETLAASFLVHAVLIGSISLRKRCLKTPAHADNVQSELNAFLATFSKLSITLLKESLWTTVMEHSRVVCDILDLIDGRLLEAVHADITAYALDAQQCSMYEMLANALCAISGVHIKVPPCTPAANALVGTTDDFDRNEITILPFSNPVFDNHLSSIHLRIFPSKSSERQSGRIYQEVSHWHNAKRRLDPKAAQQTPASEKEKFRARRRNQFFMSEMQDYAASLTNAAGKALEPKTVTVNGPESSKEKKAAKPRVDKVQKAKAPPSRKGQGKATMFDGIAATTAIRDSENENKFFSSWRKVRETLEAERSLEAKYVKMSAYLRDLTDAKRAILEAEVNYHLLCVLIEIYRVQHKGADSKATMTAGDDCYATAALMWDTCRRLSTMEGLTKTIAQRVADIVNVFSLPDLEMPTTQIDRKLAHDPALSLPGGNELSIQVGDKEFQLLYCGPYMDRNLDAADDSRVPFRPDAWQRRVLDELDAKRSVFVVAPTSAGKTFISFYAMEKILRGDDDSVLVYVAPTKALVNQIAAEIQARFSKRYEHAGKSVWAIHTRDYRINNPSGCQILVTVPHILQIMLLAPSNAKSWSPRVNYIIFDEIHSIGQAEDGVVWEQLLLLAPCPIIALSATVGNPEMFNSWLSSTQQSSGHEVTMIKHQHRYSDLRKFAFEPPKKFAFMGLPDRSSFATLGLDGLDGLKFIHPIASLVNKSRGMPDDLSLEARDCLSLYRAMKRHETDDFPVGPALNPPNNDILPGVIRKAHIIEWEQKLKQLLKMWMRNDKSPFDKVLDDMTHELKSTSTHDEQVSKGKVAEVPVDRFAEVQPENLYATTLPLLCKLHERDALPAIFFNYDRHRCEGIARSLLKQLKDAEADWKERSVAWKTKLKGWEEWKKNQSKAGPKKPAKAPAKKKGKVDDDDSASKTDRLLENANEEANPYANFDPNAPVDGFHFAAKQKADPAKLSNYFYQMMRRGVSPWLAVALQRGIGVHHAGMNRKYRQVVEMLFRQGFLRVVIATGTLALGINMPCATVVFSGDSIFLTALNFRQAAGRAGRRGFDLLGNVVFQNISHGKICRLLSSRLPDLNGHFPITTTLVLRLFSLLHESSNSPYAVRAINSLLSQPRLYLDGPAFKDQVLHHLRFSIEYLRRQDLLSSQGAPINFAGLTSHLYFTENSSFALNALIKGEYFHELCSEIDTRESHVLRTLMVVMAHLFGRRPCREADAEYLENVVKRSSSIVFLPALPAQAAKILRKHNEDTLQVFTTYVKTFVDQHINADDNKLPMTGMKAGGSDDRTIPGSLPPCKVRSSFVALSGHGDHFKSIPDLCRTTRSGIFLEEAVIPHLDVYPDESKAPLNAYLYDFYMHGDLESLETANGVKRSDVWFLLNDFSLVLATITASLANFLKLPESDLSLLDIVGEGDEANNAEDDNFTADSTTDTESTVTSTATADTGRTSVGTASSGGSKPKTKKKVLDSWDDSEGEDDEQEAANGAVSEDLTKGELERGFLTIYKAMKKLRFEFDTKFRKIFA</sequence>
<dbReference type="InterPro" id="IPR011545">
    <property type="entry name" value="DEAD/DEAH_box_helicase_dom"/>
</dbReference>
<dbReference type="PROSITE" id="PS51194">
    <property type="entry name" value="HELICASE_CTER"/>
    <property type="match status" value="1"/>
</dbReference>